<protein>
    <submittedName>
        <fullName evidence="2">Uncharacterized protein</fullName>
    </submittedName>
</protein>
<feature type="transmembrane region" description="Helical" evidence="1">
    <location>
        <begin position="6"/>
        <end position="23"/>
    </location>
</feature>
<dbReference type="AlphaFoldDB" id="A0A1B6NXV1"/>
<keyword evidence="1" id="KW-0472">Membrane</keyword>
<keyword evidence="1" id="KW-0812">Transmembrane</keyword>
<evidence type="ECO:0000256" key="1">
    <source>
        <dbReference type="SAM" id="Phobius"/>
    </source>
</evidence>
<evidence type="ECO:0000313" key="2">
    <source>
        <dbReference type="EMBL" id="KTF08235.1"/>
    </source>
</evidence>
<name>A0A1B6NXV1_9ZZZZ</name>
<keyword evidence="1" id="KW-1133">Transmembrane helix</keyword>
<accession>A0A1B6NXV1</accession>
<organism evidence="2">
    <name type="scientific">marine sediment metagenome</name>
    <dbReference type="NCBI Taxonomy" id="412755"/>
    <lineage>
        <taxon>unclassified sequences</taxon>
        <taxon>metagenomes</taxon>
        <taxon>ecological metagenomes</taxon>
    </lineage>
</organism>
<sequence>MSFVIVLLTRHTLVFVTLLVIPVKRRLLRFAIVRLFQFLIITHVERKSRFSCFYARAFAVLTQCSIGAGFPNK</sequence>
<gene>
    <name evidence="2" type="ORF">MGSAQ_000270</name>
</gene>
<dbReference type="EMBL" id="AYSL01000077">
    <property type="protein sequence ID" value="KTF08235.1"/>
    <property type="molecule type" value="Genomic_DNA"/>
</dbReference>
<reference evidence="2" key="1">
    <citation type="submission" date="2013-11" db="EMBL/GenBank/DDBJ databases">
        <title>Microbial diversity, functional groups and degradation webs in Northern and Southern Mediterranean and Red Sea marine crude oil polluted sites.</title>
        <authorList>
            <person name="Daffonchio D."/>
            <person name="Mapelli F."/>
            <person name="Ferrer M."/>
            <person name="Richter M."/>
            <person name="Cherif A."/>
            <person name="Malkawi H.I."/>
            <person name="Yakimov M.M."/>
            <person name="Abdel-Fattah Y.R."/>
            <person name="Blaghen M."/>
            <person name="Golyshin P.N."/>
            <person name="Kalogerakis N."/>
            <person name="Boon N."/>
            <person name="Magagnini M."/>
            <person name="Fava F."/>
        </authorList>
    </citation>
    <scope>NUCLEOTIDE SEQUENCE</scope>
</reference>
<comment type="caution">
    <text evidence="2">The sequence shown here is derived from an EMBL/GenBank/DDBJ whole genome shotgun (WGS) entry which is preliminary data.</text>
</comment>
<proteinExistence type="predicted"/>